<keyword evidence="2" id="KW-1185">Reference proteome</keyword>
<accession>A0A7J6VKI5</accession>
<reference evidence="1 2" key="1">
    <citation type="submission" date="2020-06" db="EMBL/GenBank/DDBJ databases">
        <title>Transcriptomic and genomic resources for Thalictrum thalictroides and T. hernandezii: Facilitating candidate gene discovery in an emerging model plant lineage.</title>
        <authorList>
            <person name="Arias T."/>
            <person name="Riano-Pachon D.M."/>
            <person name="Di Stilio V.S."/>
        </authorList>
    </citation>
    <scope>NUCLEOTIDE SEQUENCE [LARGE SCALE GENOMIC DNA]</scope>
    <source>
        <strain evidence="2">cv. WT478/WT964</strain>
        <tissue evidence="1">Leaves</tissue>
    </source>
</reference>
<comment type="caution">
    <text evidence="1">The sequence shown here is derived from an EMBL/GenBank/DDBJ whole genome shotgun (WGS) entry which is preliminary data.</text>
</comment>
<sequence>MGRICKFSKVENKVFEYVWYRDKGAEGEVYLNERGKKGLFEVSSSVEAVRWLGKILCYWSVEMEDNKMVRFENQYGRINVIRKRNGGGEYALCLFYNKNLGYRSRSICYPAGAGGGGWAEIGSRILELFNTRVFTAPSQQAEVNRGSRNNIEKEVRVEVLEKGNYSIVTETKGNVVNVLIKGLSAVVDAEKWVRAIVMERVNERESWGRVCDILDKHFNGAEKHELDDGSMVVIFATSEEAKEFAK</sequence>
<evidence type="ECO:0000313" key="2">
    <source>
        <dbReference type="Proteomes" id="UP000554482"/>
    </source>
</evidence>
<organism evidence="1 2">
    <name type="scientific">Thalictrum thalictroides</name>
    <name type="common">Rue-anemone</name>
    <name type="synonym">Anemone thalictroides</name>
    <dbReference type="NCBI Taxonomy" id="46969"/>
    <lineage>
        <taxon>Eukaryota</taxon>
        <taxon>Viridiplantae</taxon>
        <taxon>Streptophyta</taxon>
        <taxon>Embryophyta</taxon>
        <taxon>Tracheophyta</taxon>
        <taxon>Spermatophyta</taxon>
        <taxon>Magnoliopsida</taxon>
        <taxon>Ranunculales</taxon>
        <taxon>Ranunculaceae</taxon>
        <taxon>Thalictroideae</taxon>
        <taxon>Thalictrum</taxon>
    </lineage>
</organism>
<dbReference type="AlphaFoldDB" id="A0A7J6VKI5"/>
<proteinExistence type="predicted"/>
<gene>
    <name evidence="1" type="ORF">FRX31_024988</name>
</gene>
<dbReference type="EMBL" id="JABWDY010030730">
    <property type="protein sequence ID" value="KAF5185423.1"/>
    <property type="molecule type" value="Genomic_DNA"/>
</dbReference>
<evidence type="ECO:0000313" key="1">
    <source>
        <dbReference type="EMBL" id="KAF5185423.1"/>
    </source>
</evidence>
<protein>
    <submittedName>
        <fullName evidence="1">Uncharacterized protein</fullName>
    </submittedName>
</protein>
<dbReference type="Proteomes" id="UP000554482">
    <property type="component" value="Unassembled WGS sequence"/>
</dbReference>
<name>A0A7J6VKI5_THATH</name>